<dbReference type="Proteomes" id="UP000003277">
    <property type="component" value="Unassembled WGS sequence"/>
</dbReference>
<feature type="transmembrane region" description="Helical" evidence="7">
    <location>
        <begin position="127"/>
        <end position="150"/>
    </location>
</feature>
<evidence type="ECO:0000256" key="5">
    <source>
        <dbReference type="ARBA" id="ARBA00023136"/>
    </source>
</evidence>
<organism evidence="9 10">
    <name type="scientific">Dialister succinatiphilus YIT 11850</name>
    <dbReference type="NCBI Taxonomy" id="742743"/>
    <lineage>
        <taxon>Bacteria</taxon>
        <taxon>Bacillati</taxon>
        <taxon>Bacillota</taxon>
        <taxon>Negativicutes</taxon>
        <taxon>Veillonellales</taxon>
        <taxon>Veillonellaceae</taxon>
        <taxon>Dialister</taxon>
    </lineage>
</organism>
<dbReference type="InterPro" id="IPR027267">
    <property type="entry name" value="AH/BAR_dom_sf"/>
</dbReference>
<comment type="caution">
    <text evidence="9">The sequence shown here is derived from an EMBL/GenBank/DDBJ whole genome shotgun (WGS) entry which is preliminary data.</text>
</comment>
<dbReference type="HOGENOM" id="CLU_466727_0_0_9"/>
<sequence>MRTFWLFVGPIVTGIWYYLLFVAAWVLWYLKFKKNYNIKKKQIKELSTLLDGYEEKSLNDMGVFENFKASMKESSFASLWKQYETSLIYLGPDTEGKFKIYSTDNADCYFNSETLSHGLMLGFWKNLAGIFTAIGILGTFLGLTAGLYGININSKDLEVLSSGIQNLFQGLSTAFLTSVVGIICAIIYNICYSRLMRDYNQMINEVASKLDSIFTHKNTEQILADSLIESKQQTEQMKLFSTQLVTAISESLDTSFQEQLVPVFDELRKSIDKLNSSGADALAGSIDEKTGKQLASFAATLDKLQQSMNLAFEKSAKQNEDNARQLNEAVKALTDASNTANRSILEHAGQAANTMGNALTGAAASISKTGNELSTVSSSMKKSLEETLSMVHDDMERHEAALKTMVESLQTTISRNKELINSAGDAASKFADASRPMAQVSEQIGQSLDKAIDVQQSISKELNRQAGTIQTASVANANAVKEVNDALKHIETSWKAYENNFKGVSDGLQKTFEILNKGINGYNDATNRALIKNLSAFDSSINTALSGIQDLNQDLAESVEDLNKFINSNFAGKNPLHPLKVQAL</sequence>
<evidence type="ECO:0000256" key="4">
    <source>
        <dbReference type="ARBA" id="ARBA00022989"/>
    </source>
</evidence>
<accession>H1CXR4</accession>
<keyword evidence="5 7" id="KW-0472">Membrane</keyword>
<comment type="similarity">
    <text evidence="6">Belongs to the exbB/tolQ family.</text>
</comment>
<evidence type="ECO:0000256" key="2">
    <source>
        <dbReference type="ARBA" id="ARBA00022475"/>
    </source>
</evidence>
<feature type="domain" description="MotA/TolQ/ExbB proton channel" evidence="8">
    <location>
        <begin position="117"/>
        <end position="206"/>
    </location>
</feature>
<dbReference type="GO" id="GO:0005886">
    <property type="term" value="C:plasma membrane"/>
    <property type="evidence" value="ECO:0007669"/>
    <property type="project" value="UniProtKB-SubCell"/>
</dbReference>
<keyword evidence="2" id="KW-1003">Cell membrane</keyword>
<dbReference type="InterPro" id="IPR002898">
    <property type="entry name" value="MotA_ExbB_proton_chnl"/>
</dbReference>
<keyword evidence="6" id="KW-0653">Protein transport</keyword>
<evidence type="ECO:0000256" key="3">
    <source>
        <dbReference type="ARBA" id="ARBA00022692"/>
    </source>
</evidence>
<comment type="subcellular location">
    <subcellularLocation>
        <location evidence="1">Cell membrane</location>
        <topology evidence="1">Multi-pass membrane protein</topology>
    </subcellularLocation>
    <subcellularLocation>
        <location evidence="6">Membrane</location>
        <topology evidence="6">Multi-pass membrane protein</topology>
    </subcellularLocation>
</comment>
<dbReference type="GO" id="GO:0015031">
    <property type="term" value="P:protein transport"/>
    <property type="evidence" value="ECO:0007669"/>
    <property type="project" value="UniProtKB-KW"/>
</dbReference>
<dbReference type="Gene3D" id="1.20.1270.60">
    <property type="entry name" value="Arfaptin homology (AH) domain/BAR domain"/>
    <property type="match status" value="1"/>
</dbReference>
<dbReference type="Pfam" id="PF01618">
    <property type="entry name" value="MotA_ExbB"/>
    <property type="match status" value="1"/>
</dbReference>
<dbReference type="AlphaFoldDB" id="H1CXR4"/>
<name>H1CXR4_9FIRM</name>
<keyword evidence="4 7" id="KW-1133">Transmembrane helix</keyword>
<evidence type="ECO:0000256" key="7">
    <source>
        <dbReference type="SAM" id="Phobius"/>
    </source>
</evidence>
<gene>
    <name evidence="9" type="ORF">HMPREF9453_00152</name>
</gene>
<evidence type="ECO:0000313" key="10">
    <source>
        <dbReference type="Proteomes" id="UP000003277"/>
    </source>
</evidence>
<dbReference type="OrthoDB" id="9782541at2"/>
<keyword evidence="3 7" id="KW-0812">Transmembrane</keyword>
<dbReference type="PATRIC" id="fig|742743.3.peg.163"/>
<evidence type="ECO:0000259" key="8">
    <source>
        <dbReference type="Pfam" id="PF01618"/>
    </source>
</evidence>
<feature type="transmembrane region" description="Helical" evidence="7">
    <location>
        <begin position="170"/>
        <end position="192"/>
    </location>
</feature>
<dbReference type="STRING" id="742743.HMPREF9453_00152"/>
<dbReference type="EMBL" id="ADLT01000004">
    <property type="protein sequence ID" value="EHO63928.1"/>
    <property type="molecule type" value="Genomic_DNA"/>
</dbReference>
<keyword evidence="10" id="KW-1185">Reference proteome</keyword>
<evidence type="ECO:0000256" key="6">
    <source>
        <dbReference type="RuleBase" id="RU004057"/>
    </source>
</evidence>
<dbReference type="eggNOG" id="COG2959">
    <property type="taxonomic scope" value="Bacteria"/>
</dbReference>
<evidence type="ECO:0000313" key="9">
    <source>
        <dbReference type="EMBL" id="EHO63928.1"/>
    </source>
</evidence>
<feature type="transmembrane region" description="Helical" evidence="7">
    <location>
        <begin position="6"/>
        <end position="30"/>
    </location>
</feature>
<dbReference type="NCBIfam" id="NF033915">
    <property type="entry name" value="antiphage_ZorA_2"/>
    <property type="match status" value="1"/>
</dbReference>
<proteinExistence type="inferred from homology"/>
<keyword evidence="6" id="KW-0813">Transport</keyword>
<reference evidence="9 10" key="1">
    <citation type="submission" date="2011-11" db="EMBL/GenBank/DDBJ databases">
        <title>The Genome Sequence of Dialister succinatiphilus YIT 11850.</title>
        <authorList>
            <consortium name="The Broad Institute Genome Sequencing Platform"/>
            <person name="Earl A."/>
            <person name="Ward D."/>
            <person name="Feldgarden M."/>
            <person name="Gevers D."/>
            <person name="Morotomi M."/>
            <person name="Young S.K."/>
            <person name="Zeng Q."/>
            <person name="Gargeya S."/>
            <person name="Fitzgerald M."/>
            <person name="Haas B."/>
            <person name="Abouelleil A."/>
            <person name="Alvarado L."/>
            <person name="Arachchi H.M."/>
            <person name="Berlin A."/>
            <person name="Brown A."/>
            <person name="Chapman S.B."/>
            <person name="Dunbar C."/>
            <person name="Gearin G."/>
            <person name="Goldberg J."/>
            <person name="Griggs A."/>
            <person name="Gujja S."/>
            <person name="Heiman D."/>
            <person name="Howarth C."/>
            <person name="Lui A."/>
            <person name="MacDonald P.J.P."/>
            <person name="Montmayeur A."/>
            <person name="Murphy C."/>
            <person name="Neiman D."/>
            <person name="Pearson M."/>
            <person name="Priest M."/>
            <person name="Roberts A."/>
            <person name="Saif S."/>
            <person name="Shea T."/>
            <person name="Sisk P."/>
            <person name="Stolte C."/>
            <person name="Sykes S."/>
            <person name="Wortman J."/>
            <person name="Nusbaum C."/>
            <person name="Birren B."/>
        </authorList>
    </citation>
    <scope>NUCLEOTIDE SEQUENCE [LARGE SCALE GENOMIC DNA]</scope>
    <source>
        <strain evidence="9 10">YIT 11850</strain>
    </source>
</reference>
<evidence type="ECO:0000256" key="1">
    <source>
        <dbReference type="ARBA" id="ARBA00004651"/>
    </source>
</evidence>
<protein>
    <recommendedName>
        <fullName evidence="8">MotA/TolQ/ExbB proton channel domain-containing protein</fullName>
    </recommendedName>
</protein>
<dbReference type="RefSeq" id="WP_008858658.1">
    <property type="nucleotide sequence ID" value="NZ_JH591187.1"/>
</dbReference>